<protein>
    <submittedName>
        <fullName evidence="1">Uncharacterized protein</fullName>
    </submittedName>
</protein>
<proteinExistence type="predicted"/>
<dbReference type="Proteomes" id="UP001195483">
    <property type="component" value="Unassembled WGS sequence"/>
</dbReference>
<reference evidence="1" key="3">
    <citation type="submission" date="2023-05" db="EMBL/GenBank/DDBJ databases">
        <authorList>
            <person name="Smith C.H."/>
        </authorList>
    </citation>
    <scope>NUCLEOTIDE SEQUENCE</scope>
    <source>
        <strain evidence="1">CHS0354</strain>
        <tissue evidence="1">Mantle</tissue>
    </source>
</reference>
<gene>
    <name evidence="1" type="ORF">CHS0354_034562</name>
</gene>
<reference evidence="1" key="2">
    <citation type="journal article" date="2021" name="Genome Biol. Evol.">
        <title>Developing a high-quality reference genome for a parasitic bivalve with doubly uniparental inheritance (Bivalvia: Unionida).</title>
        <authorList>
            <person name="Smith C.H."/>
        </authorList>
    </citation>
    <scope>NUCLEOTIDE SEQUENCE</scope>
    <source>
        <strain evidence="1">CHS0354</strain>
        <tissue evidence="1">Mantle</tissue>
    </source>
</reference>
<sequence length="165" mass="19749">MEDTYPSLKVEESMEWEDTVKTNFKDEDKENEVVKSRWPEQEQHLVSCFAKHLADKITELVKKDCYGCQNNHPSQIQHDKCLMMSQEEKLDEYLDEAWSLIAEETVLHEWYKGLCDHSCPPLTTREIYHIEALLAQSWETRRRNGYLSELFKQKVRIELMTYHHL</sequence>
<evidence type="ECO:0000313" key="2">
    <source>
        <dbReference type="Proteomes" id="UP001195483"/>
    </source>
</evidence>
<organism evidence="1 2">
    <name type="scientific">Potamilus streckersoni</name>
    <dbReference type="NCBI Taxonomy" id="2493646"/>
    <lineage>
        <taxon>Eukaryota</taxon>
        <taxon>Metazoa</taxon>
        <taxon>Spiralia</taxon>
        <taxon>Lophotrochozoa</taxon>
        <taxon>Mollusca</taxon>
        <taxon>Bivalvia</taxon>
        <taxon>Autobranchia</taxon>
        <taxon>Heteroconchia</taxon>
        <taxon>Palaeoheterodonta</taxon>
        <taxon>Unionida</taxon>
        <taxon>Unionoidea</taxon>
        <taxon>Unionidae</taxon>
        <taxon>Ambleminae</taxon>
        <taxon>Lampsilini</taxon>
        <taxon>Potamilus</taxon>
    </lineage>
</organism>
<dbReference type="EMBL" id="JAEAOA010002034">
    <property type="protein sequence ID" value="KAK3577923.1"/>
    <property type="molecule type" value="Genomic_DNA"/>
</dbReference>
<dbReference type="AlphaFoldDB" id="A0AAE0RR28"/>
<accession>A0AAE0RR28</accession>
<evidence type="ECO:0000313" key="1">
    <source>
        <dbReference type="EMBL" id="KAK3577923.1"/>
    </source>
</evidence>
<reference evidence="1" key="1">
    <citation type="journal article" date="2021" name="Genome Biol. Evol.">
        <title>A High-Quality Reference Genome for a Parasitic Bivalve with Doubly Uniparental Inheritance (Bivalvia: Unionida).</title>
        <authorList>
            <person name="Smith C.H."/>
        </authorList>
    </citation>
    <scope>NUCLEOTIDE SEQUENCE</scope>
    <source>
        <strain evidence="1">CHS0354</strain>
    </source>
</reference>
<comment type="caution">
    <text evidence="1">The sequence shown here is derived from an EMBL/GenBank/DDBJ whole genome shotgun (WGS) entry which is preliminary data.</text>
</comment>
<keyword evidence="2" id="KW-1185">Reference proteome</keyword>
<name>A0AAE0RR28_9BIVA</name>